<reference evidence="2 3" key="1">
    <citation type="submission" date="2020-02" db="EMBL/GenBank/DDBJ databases">
        <authorList>
            <person name="Chen W.-M."/>
        </authorList>
    </citation>
    <scope>NUCLEOTIDE SEQUENCE [LARGE SCALE GENOMIC DNA]</scope>
    <source>
        <strain evidence="2 3">TWA-26</strain>
    </source>
</reference>
<dbReference type="PANTHER" id="PTHR32182:SF0">
    <property type="entry name" value="DNA REPLICATION AND REPAIR PROTEIN RECF"/>
    <property type="match status" value="1"/>
</dbReference>
<dbReference type="InterPro" id="IPR041685">
    <property type="entry name" value="AAA_GajA/Old/RecF-like"/>
</dbReference>
<dbReference type="Gene3D" id="3.40.50.300">
    <property type="entry name" value="P-loop containing nucleotide triphosphate hydrolases"/>
    <property type="match status" value="1"/>
</dbReference>
<keyword evidence="3" id="KW-1185">Reference proteome</keyword>
<gene>
    <name evidence="2" type="ORF">G4L40_05160</name>
</gene>
<proteinExistence type="predicted"/>
<dbReference type="InterPro" id="IPR027417">
    <property type="entry name" value="P-loop_NTPase"/>
</dbReference>
<comment type="caution">
    <text evidence="2">The sequence shown here is derived from an EMBL/GenBank/DDBJ whole genome shotgun (WGS) entry which is preliminary data.</text>
</comment>
<feature type="domain" description="Endonuclease GajA/Old nuclease/RecF-like AAA" evidence="1">
    <location>
        <begin position="1"/>
        <end position="331"/>
    </location>
</feature>
<name>A0ABX0IC20_9FLAO</name>
<evidence type="ECO:0000313" key="3">
    <source>
        <dbReference type="Proteomes" id="UP000761423"/>
    </source>
</evidence>
<dbReference type="CDD" id="cd00267">
    <property type="entry name" value="ABC_ATPase"/>
    <property type="match status" value="1"/>
</dbReference>
<dbReference type="RefSeq" id="WP_166236091.1">
    <property type="nucleotide sequence ID" value="NZ_JAAJBV010000003.1"/>
</dbReference>
<dbReference type="PANTHER" id="PTHR32182">
    <property type="entry name" value="DNA REPLICATION AND REPAIR PROTEIN RECF"/>
    <property type="match status" value="1"/>
</dbReference>
<accession>A0ABX0IC20</accession>
<dbReference type="SUPFAM" id="SSF52540">
    <property type="entry name" value="P-loop containing nucleoside triphosphate hydrolases"/>
    <property type="match status" value="1"/>
</dbReference>
<sequence>MFLERVVIEDFKSIKKINLTLHDITCLVGKNESGKSSILDAISHLNYYNYILSADKINKNSKRYDLDKLPTITGYFLLDEYDLEYLEKTIPFKFDENGKSIENKFSYKWLRLKVEDEDTDNIEIEFIYGNNKSVKLRDKVESELYEEVKEVIFEELIPNIELFTNDSLIIKPLTFEELIQTSSETLSFRRLFHIGGINDINLLKVVNVEKLYDRLTSVNEQLTELLQKNYKQDKSLRVEITYVGDKFILKFKDDSKRSYNLSDRSVGFQYFFAFLINKTFLNNFENKQNLFLLDEPGVSLHPEGARDLVKIFEEIVKKDQIVYTTHNPFLVYRNKPDNLILVKKGNDGTELITKVYTNKYQILRKELGLLLNDSFLVNDINLVVEGNADKFILHFLIHEDIELEELSWIHIFSADTATEVVPSVRYLNSLGLKGVVLLDSDDAGLNEINKPKFKTYVIDNKNWDYLTLNEKINDKNKRTIEDMIDQQSYLDAYNSYYAFVADTVEWKKEFEPIDIKKYKIPILDTINDHFKNYADGGINKIAILRELTKLYPYESNQDKYQNLKEILNSIKSIVSKLK</sequence>
<protein>
    <submittedName>
        <fullName evidence="2">AAA family ATPase</fullName>
    </submittedName>
</protein>
<evidence type="ECO:0000313" key="2">
    <source>
        <dbReference type="EMBL" id="NHM04091.1"/>
    </source>
</evidence>
<dbReference type="Proteomes" id="UP000761423">
    <property type="component" value="Unassembled WGS sequence"/>
</dbReference>
<dbReference type="EMBL" id="JAAJBV010000003">
    <property type="protein sequence ID" value="NHM04091.1"/>
    <property type="molecule type" value="Genomic_DNA"/>
</dbReference>
<dbReference type="Pfam" id="PF13175">
    <property type="entry name" value="AAA_15"/>
    <property type="match status" value="1"/>
</dbReference>
<evidence type="ECO:0000259" key="1">
    <source>
        <dbReference type="Pfam" id="PF13175"/>
    </source>
</evidence>
<organism evidence="2 3">
    <name type="scientific">Flavobacterium celericrescens</name>
    <dbReference type="NCBI Taxonomy" id="2709780"/>
    <lineage>
        <taxon>Bacteria</taxon>
        <taxon>Pseudomonadati</taxon>
        <taxon>Bacteroidota</taxon>
        <taxon>Flavobacteriia</taxon>
        <taxon>Flavobacteriales</taxon>
        <taxon>Flavobacteriaceae</taxon>
        <taxon>Flavobacterium</taxon>
    </lineage>
</organism>